<evidence type="ECO:0000256" key="1">
    <source>
        <dbReference type="SAM" id="SignalP"/>
    </source>
</evidence>
<sequence>MTTSMRRHARWAGLALSLALGGLCLAAPAEAAVPQANAPAAHQAGKKTPVHIKAGPVKAKVHKGEQLRIHGHFATGPAGRADDGGLLYLQEQTQAGAWVNLASASCAPDNDFDLGIRLNVSATLTLRVYHPESTLFATAVSAVFTVVVL</sequence>
<protein>
    <recommendedName>
        <fullName evidence="4">Secreted protein</fullName>
    </recommendedName>
</protein>
<organism evidence="2 3">
    <name type="scientific">Amycolatopsis albidoflavus</name>
    <dbReference type="NCBI Taxonomy" id="102226"/>
    <lineage>
        <taxon>Bacteria</taxon>
        <taxon>Bacillati</taxon>
        <taxon>Actinomycetota</taxon>
        <taxon>Actinomycetes</taxon>
        <taxon>Pseudonocardiales</taxon>
        <taxon>Pseudonocardiaceae</taxon>
        <taxon>Amycolatopsis</taxon>
    </lineage>
</organism>
<dbReference type="Proteomes" id="UP001597542">
    <property type="component" value="Unassembled WGS sequence"/>
</dbReference>
<dbReference type="EMBL" id="JBHUKQ010000028">
    <property type="protein sequence ID" value="MFD2487614.1"/>
    <property type="molecule type" value="Genomic_DNA"/>
</dbReference>
<proteinExistence type="predicted"/>
<dbReference type="RefSeq" id="WP_344287522.1">
    <property type="nucleotide sequence ID" value="NZ_BAAAHV010000029.1"/>
</dbReference>
<keyword evidence="1" id="KW-0732">Signal</keyword>
<comment type="caution">
    <text evidence="2">The sequence shown here is derived from an EMBL/GenBank/DDBJ whole genome shotgun (WGS) entry which is preliminary data.</text>
</comment>
<gene>
    <name evidence="2" type="ORF">ACFSUT_45590</name>
</gene>
<reference evidence="3" key="1">
    <citation type="journal article" date="2019" name="Int. J. Syst. Evol. Microbiol.">
        <title>The Global Catalogue of Microorganisms (GCM) 10K type strain sequencing project: providing services to taxonomists for standard genome sequencing and annotation.</title>
        <authorList>
            <consortium name="The Broad Institute Genomics Platform"/>
            <consortium name="The Broad Institute Genome Sequencing Center for Infectious Disease"/>
            <person name="Wu L."/>
            <person name="Ma J."/>
        </authorList>
    </citation>
    <scope>NUCLEOTIDE SEQUENCE [LARGE SCALE GENOMIC DNA]</scope>
    <source>
        <strain evidence="3">CGMCC 4.7638</strain>
    </source>
</reference>
<evidence type="ECO:0000313" key="2">
    <source>
        <dbReference type="EMBL" id="MFD2487614.1"/>
    </source>
</evidence>
<name>A0ABW5IEY7_9PSEU</name>
<evidence type="ECO:0000313" key="3">
    <source>
        <dbReference type="Proteomes" id="UP001597542"/>
    </source>
</evidence>
<accession>A0ABW5IEY7</accession>
<feature type="chain" id="PRO_5046204839" description="Secreted protein" evidence="1">
    <location>
        <begin position="32"/>
        <end position="149"/>
    </location>
</feature>
<feature type="signal peptide" evidence="1">
    <location>
        <begin position="1"/>
        <end position="31"/>
    </location>
</feature>
<evidence type="ECO:0008006" key="4">
    <source>
        <dbReference type="Google" id="ProtNLM"/>
    </source>
</evidence>
<keyword evidence="3" id="KW-1185">Reference proteome</keyword>